<evidence type="ECO:0000313" key="3">
    <source>
        <dbReference type="EMBL" id="KAG8233318.1"/>
    </source>
</evidence>
<feature type="chain" id="PRO_5035420868" evidence="2">
    <location>
        <begin position="25"/>
        <end position="139"/>
    </location>
</feature>
<name>A0A8K0KFC6_LADFU</name>
<proteinExistence type="predicted"/>
<protein>
    <submittedName>
        <fullName evidence="3">Uncharacterized protein</fullName>
    </submittedName>
</protein>
<evidence type="ECO:0000256" key="2">
    <source>
        <dbReference type="SAM" id="SignalP"/>
    </source>
</evidence>
<dbReference type="Proteomes" id="UP000792457">
    <property type="component" value="Unassembled WGS sequence"/>
</dbReference>
<keyword evidence="1" id="KW-1133">Transmembrane helix</keyword>
<dbReference type="AlphaFoldDB" id="A0A8K0KFC6"/>
<keyword evidence="1" id="KW-0472">Membrane</keyword>
<keyword evidence="4" id="KW-1185">Reference proteome</keyword>
<dbReference type="OrthoDB" id="7614304at2759"/>
<reference evidence="3" key="2">
    <citation type="submission" date="2017-10" db="EMBL/GenBank/DDBJ databases">
        <title>Ladona fulva Genome sequencing and assembly.</title>
        <authorList>
            <person name="Murali S."/>
            <person name="Richards S."/>
            <person name="Bandaranaike D."/>
            <person name="Bellair M."/>
            <person name="Blankenburg K."/>
            <person name="Chao H."/>
            <person name="Dinh H."/>
            <person name="Doddapaneni H."/>
            <person name="Dugan-Rocha S."/>
            <person name="Elkadiri S."/>
            <person name="Gnanaolivu R."/>
            <person name="Hernandez B."/>
            <person name="Skinner E."/>
            <person name="Javaid M."/>
            <person name="Lee S."/>
            <person name="Li M."/>
            <person name="Ming W."/>
            <person name="Munidasa M."/>
            <person name="Muniz J."/>
            <person name="Nguyen L."/>
            <person name="Hughes D."/>
            <person name="Osuji N."/>
            <person name="Pu L.-L."/>
            <person name="Puazo M."/>
            <person name="Qu C."/>
            <person name="Quiroz J."/>
            <person name="Raj R."/>
            <person name="Weissenberger G."/>
            <person name="Xin Y."/>
            <person name="Zou X."/>
            <person name="Han Y."/>
            <person name="Worley K."/>
            <person name="Muzny D."/>
            <person name="Gibbs R."/>
        </authorList>
    </citation>
    <scope>NUCLEOTIDE SEQUENCE</scope>
    <source>
        <strain evidence="3">Sampled in the wild</strain>
    </source>
</reference>
<sequence>MLPSRMSLFIALLAFVCNCAVSLGNDASLTQPPTKDGDKSRQLLAVNNVYYDWLLTEYSFKFWNYFMLIAMALLAYAAVASTYYSKINAIFPSPEYEYDYFLGRKKRFASESSSGLLSLNTMMRIFEAIEGPLNVVPGS</sequence>
<reference evidence="3" key="1">
    <citation type="submission" date="2013-04" db="EMBL/GenBank/DDBJ databases">
        <authorList>
            <person name="Qu J."/>
            <person name="Murali S.C."/>
            <person name="Bandaranaike D."/>
            <person name="Bellair M."/>
            <person name="Blankenburg K."/>
            <person name="Chao H."/>
            <person name="Dinh H."/>
            <person name="Doddapaneni H."/>
            <person name="Downs B."/>
            <person name="Dugan-Rocha S."/>
            <person name="Elkadiri S."/>
            <person name="Gnanaolivu R.D."/>
            <person name="Hernandez B."/>
            <person name="Javaid M."/>
            <person name="Jayaseelan J.C."/>
            <person name="Lee S."/>
            <person name="Li M."/>
            <person name="Ming W."/>
            <person name="Munidasa M."/>
            <person name="Muniz J."/>
            <person name="Nguyen L."/>
            <person name="Ongeri F."/>
            <person name="Osuji N."/>
            <person name="Pu L.-L."/>
            <person name="Puazo M."/>
            <person name="Qu C."/>
            <person name="Quiroz J."/>
            <person name="Raj R."/>
            <person name="Weissenberger G."/>
            <person name="Xin Y."/>
            <person name="Zou X."/>
            <person name="Han Y."/>
            <person name="Richards S."/>
            <person name="Worley K."/>
            <person name="Muzny D."/>
            <person name="Gibbs R."/>
        </authorList>
    </citation>
    <scope>NUCLEOTIDE SEQUENCE</scope>
    <source>
        <strain evidence="3">Sampled in the wild</strain>
    </source>
</reference>
<gene>
    <name evidence="3" type="ORF">J437_LFUL012490</name>
</gene>
<feature type="signal peptide" evidence="2">
    <location>
        <begin position="1"/>
        <end position="24"/>
    </location>
</feature>
<comment type="caution">
    <text evidence="3">The sequence shown here is derived from an EMBL/GenBank/DDBJ whole genome shotgun (WGS) entry which is preliminary data.</text>
</comment>
<keyword evidence="1" id="KW-0812">Transmembrane</keyword>
<accession>A0A8K0KFC6</accession>
<evidence type="ECO:0000313" key="4">
    <source>
        <dbReference type="Proteomes" id="UP000792457"/>
    </source>
</evidence>
<dbReference type="EMBL" id="KZ308708">
    <property type="protein sequence ID" value="KAG8233318.1"/>
    <property type="molecule type" value="Genomic_DNA"/>
</dbReference>
<evidence type="ECO:0000256" key="1">
    <source>
        <dbReference type="SAM" id="Phobius"/>
    </source>
</evidence>
<feature type="transmembrane region" description="Helical" evidence="1">
    <location>
        <begin position="62"/>
        <end position="84"/>
    </location>
</feature>
<organism evidence="3 4">
    <name type="scientific">Ladona fulva</name>
    <name type="common">Scarce chaser dragonfly</name>
    <name type="synonym">Libellula fulva</name>
    <dbReference type="NCBI Taxonomy" id="123851"/>
    <lineage>
        <taxon>Eukaryota</taxon>
        <taxon>Metazoa</taxon>
        <taxon>Ecdysozoa</taxon>
        <taxon>Arthropoda</taxon>
        <taxon>Hexapoda</taxon>
        <taxon>Insecta</taxon>
        <taxon>Pterygota</taxon>
        <taxon>Palaeoptera</taxon>
        <taxon>Odonata</taxon>
        <taxon>Epiprocta</taxon>
        <taxon>Anisoptera</taxon>
        <taxon>Libelluloidea</taxon>
        <taxon>Libellulidae</taxon>
        <taxon>Ladona</taxon>
    </lineage>
</organism>
<keyword evidence="2" id="KW-0732">Signal</keyword>